<gene>
    <name evidence="1" type="ORF">L873DRAFT_1847810</name>
</gene>
<evidence type="ECO:0000313" key="1">
    <source>
        <dbReference type="EMBL" id="RPA92327.1"/>
    </source>
</evidence>
<keyword evidence="2" id="KW-1185">Reference proteome</keyword>
<protein>
    <submittedName>
        <fullName evidence="1">Uncharacterized protein</fullName>
    </submittedName>
</protein>
<name>A0A3N4J506_9PEZI</name>
<dbReference type="EMBL" id="ML120476">
    <property type="protein sequence ID" value="RPA92327.1"/>
    <property type="molecule type" value="Genomic_DNA"/>
</dbReference>
<evidence type="ECO:0000313" key="2">
    <source>
        <dbReference type="Proteomes" id="UP000276215"/>
    </source>
</evidence>
<sequence length="159" mass="18783">MGASEVFQESHYSMVAAKFNLKKCTVDDILRKAKARAADPDDFDDVLGCFESYHELDVHQYAIHDHDSEKQHIRVMFWGAIILAEKGLYHIWELDTAEEKENYQQIVSEENQLWYERQLFNQQQSHISATWQYEKLLTLNNNIDQININEGRIGQHKRK</sequence>
<accession>A0A3N4J506</accession>
<organism evidence="1 2">
    <name type="scientific">Choiromyces venosus 120613-1</name>
    <dbReference type="NCBI Taxonomy" id="1336337"/>
    <lineage>
        <taxon>Eukaryota</taxon>
        <taxon>Fungi</taxon>
        <taxon>Dikarya</taxon>
        <taxon>Ascomycota</taxon>
        <taxon>Pezizomycotina</taxon>
        <taxon>Pezizomycetes</taxon>
        <taxon>Pezizales</taxon>
        <taxon>Tuberaceae</taxon>
        <taxon>Choiromyces</taxon>
    </lineage>
</organism>
<proteinExistence type="predicted"/>
<reference evidence="1 2" key="1">
    <citation type="journal article" date="2018" name="Nat. Ecol. Evol.">
        <title>Pezizomycetes genomes reveal the molecular basis of ectomycorrhizal truffle lifestyle.</title>
        <authorList>
            <person name="Murat C."/>
            <person name="Payen T."/>
            <person name="Noel B."/>
            <person name="Kuo A."/>
            <person name="Morin E."/>
            <person name="Chen J."/>
            <person name="Kohler A."/>
            <person name="Krizsan K."/>
            <person name="Balestrini R."/>
            <person name="Da Silva C."/>
            <person name="Montanini B."/>
            <person name="Hainaut M."/>
            <person name="Levati E."/>
            <person name="Barry K.W."/>
            <person name="Belfiori B."/>
            <person name="Cichocki N."/>
            <person name="Clum A."/>
            <person name="Dockter R.B."/>
            <person name="Fauchery L."/>
            <person name="Guy J."/>
            <person name="Iotti M."/>
            <person name="Le Tacon F."/>
            <person name="Lindquist E.A."/>
            <person name="Lipzen A."/>
            <person name="Malagnac F."/>
            <person name="Mello A."/>
            <person name="Molinier V."/>
            <person name="Miyauchi S."/>
            <person name="Poulain J."/>
            <person name="Riccioni C."/>
            <person name="Rubini A."/>
            <person name="Sitrit Y."/>
            <person name="Splivallo R."/>
            <person name="Traeger S."/>
            <person name="Wang M."/>
            <person name="Zifcakova L."/>
            <person name="Wipf D."/>
            <person name="Zambonelli A."/>
            <person name="Paolocci F."/>
            <person name="Nowrousian M."/>
            <person name="Ottonello S."/>
            <person name="Baldrian P."/>
            <person name="Spatafora J.W."/>
            <person name="Henrissat B."/>
            <person name="Nagy L.G."/>
            <person name="Aury J.M."/>
            <person name="Wincker P."/>
            <person name="Grigoriev I.V."/>
            <person name="Bonfante P."/>
            <person name="Martin F.M."/>
        </authorList>
    </citation>
    <scope>NUCLEOTIDE SEQUENCE [LARGE SCALE GENOMIC DNA]</scope>
    <source>
        <strain evidence="1 2">120613-1</strain>
    </source>
</reference>
<dbReference type="AlphaFoldDB" id="A0A3N4J506"/>
<dbReference type="Proteomes" id="UP000276215">
    <property type="component" value="Unassembled WGS sequence"/>
</dbReference>